<feature type="transmembrane region" description="Helical" evidence="1">
    <location>
        <begin position="12"/>
        <end position="35"/>
    </location>
</feature>
<feature type="transmembrane region" description="Helical" evidence="1">
    <location>
        <begin position="41"/>
        <end position="64"/>
    </location>
</feature>
<organism evidence="2 3">
    <name type="scientific">Actinoallomurus liliacearum</name>
    <dbReference type="NCBI Taxonomy" id="1080073"/>
    <lineage>
        <taxon>Bacteria</taxon>
        <taxon>Bacillati</taxon>
        <taxon>Actinomycetota</taxon>
        <taxon>Actinomycetes</taxon>
        <taxon>Streptosporangiales</taxon>
        <taxon>Thermomonosporaceae</taxon>
        <taxon>Actinoallomurus</taxon>
    </lineage>
</organism>
<protein>
    <recommendedName>
        <fullName evidence="4">PH domain-containing protein</fullName>
    </recommendedName>
</protein>
<evidence type="ECO:0000256" key="1">
    <source>
        <dbReference type="SAM" id="Phobius"/>
    </source>
</evidence>
<keyword evidence="3" id="KW-1185">Reference proteome</keyword>
<name>A0ABP8TSQ7_9ACTN</name>
<sequence>MASKRVIIKATIGWRGVVGATLLWVACSASVSLVGESKARIAMYSAVYVIGLGGLFIAGIVWRVELDDEKIVLRSWRTRSVARAMIERVEIRQSFMGRRVVLICKGEGVIKLPVPWRSDPNWSDIVQQIESWQMS</sequence>
<keyword evidence="1" id="KW-1133">Transmembrane helix</keyword>
<evidence type="ECO:0008006" key="4">
    <source>
        <dbReference type="Google" id="ProtNLM"/>
    </source>
</evidence>
<proteinExistence type="predicted"/>
<dbReference type="PROSITE" id="PS51257">
    <property type="entry name" value="PROKAR_LIPOPROTEIN"/>
    <property type="match status" value="1"/>
</dbReference>
<comment type="caution">
    <text evidence="2">The sequence shown here is derived from an EMBL/GenBank/DDBJ whole genome shotgun (WGS) entry which is preliminary data.</text>
</comment>
<reference evidence="3" key="1">
    <citation type="journal article" date="2019" name="Int. J. Syst. Evol. Microbiol.">
        <title>The Global Catalogue of Microorganisms (GCM) 10K type strain sequencing project: providing services to taxonomists for standard genome sequencing and annotation.</title>
        <authorList>
            <consortium name="The Broad Institute Genomics Platform"/>
            <consortium name="The Broad Institute Genome Sequencing Center for Infectious Disease"/>
            <person name="Wu L."/>
            <person name="Ma J."/>
        </authorList>
    </citation>
    <scope>NUCLEOTIDE SEQUENCE [LARGE SCALE GENOMIC DNA]</scope>
    <source>
        <strain evidence="3">JCM 17938</strain>
    </source>
</reference>
<evidence type="ECO:0000313" key="2">
    <source>
        <dbReference type="EMBL" id="GAA4614127.1"/>
    </source>
</evidence>
<dbReference type="EMBL" id="BAABHJ010000023">
    <property type="protein sequence ID" value="GAA4614127.1"/>
    <property type="molecule type" value="Genomic_DNA"/>
</dbReference>
<accession>A0ABP8TSQ7</accession>
<dbReference type="Proteomes" id="UP001500212">
    <property type="component" value="Unassembled WGS sequence"/>
</dbReference>
<gene>
    <name evidence="2" type="ORF">GCM10023195_61550</name>
</gene>
<evidence type="ECO:0000313" key="3">
    <source>
        <dbReference type="Proteomes" id="UP001500212"/>
    </source>
</evidence>
<keyword evidence="1" id="KW-0812">Transmembrane</keyword>
<keyword evidence="1" id="KW-0472">Membrane</keyword>